<dbReference type="PROSITE" id="PS50043">
    <property type="entry name" value="HTH_LUXR_2"/>
    <property type="match status" value="1"/>
</dbReference>
<dbReference type="InterPro" id="IPR016032">
    <property type="entry name" value="Sig_transdc_resp-reg_C-effctor"/>
</dbReference>
<dbReference type="GO" id="GO:0006355">
    <property type="term" value="P:regulation of DNA-templated transcription"/>
    <property type="evidence" value="ECO:0007669"/>
    <property type="project" value="InterPro"/>
</dbReference>
<dbReference type="PANTHER" id="PTHR44688:SF16">
    <property type="entry name" value="DNA-BINDING TRANSCRIPTIONAL ACTIVATOR DEVR_DOSR"/>
    <property type="match status" value="1"/>
</dbReference>
<dbReference type="AlphaFoldDB" id="A0A370GR37"/>
<dbReference type="PANTHER" id="PTHR44688">
    <property type="entry name" value="DNA-BINDING TRANSCRIPTIONAL ACTIVATOR DEVR_DOSR"/>
    <property type="match status" value="1"/>
</dbReference>
<feature type="domain" description="HTH luxR-type" evidence="4">
    <location>
        <begin position="150"/>
        <end position="215"/>
    </location>
</feature>
<dbReference type="InterPro" id="IPR000792">
    <property type="entry name" value="Tscrpt_reg_LuxR_C"/>
</dbReference>
<dbReference type="GO" id="GO:0003677">
    <property type="term" value="F:DNA binding"/>
    <property type="evidence" value="ECO:0007669"/>
    <property type="project" value="UniProtKB-KW"/>
</dbReference>
<evidence type="ECO:0000259" key="4">
    <source>
        <dbReference type="PROSITE" id="PS50043"/>
    </source>
</evidence>
<keyword evidence="2" id="KW-0238">DNA-binding</keyword>
<dbReference type="SMART" id="SM00421">
    <property type="entry name" value="HTH_LUXR"/>
    <property type="match status" value="1"/>
</dbReference>
<evidence type="ECO:0000256" key="1">
    <source>
        <dbReference type="ARBA" id="ARBA00023015"/>
    </source>
</evidence>
<evidence type="ECO:0000256" key="3">
    <source>
        <dbReference type="ARBA" id="ARBA00023163"/>
    </source>
</evidence>
<dbReference type="Pfam" id="PF00196">
    <property type="entry name" value="GerE"/>
    <property type="match status" value="1"/>
</dbReference>
<dbReference type="Proteomes" id="UP000255355">
    <property type="component" value="Unassembled WGS sequence"/>
</dbReference>
<organism evidence="5 6">
    <name type="scientific">Nocardia mexicana</name>
    <dbReference type="NCBI Taxonomy" id="279262"/>
    <lineage>
        <taxon>Bacteria</taxon>
        <taxon>Bacillati</taxon>
        <taxon>Actinomycetota</taxon>
        <taxon>Actinomycetes</taxon>
        <taxon>Mycobacteriales</taxon>
        <taxon>Nocardiaceae</taxon>
        <taxon>Nocardia</taxon>
    </lineage>
</organism>
<dbReference type="CDD" id="cd06170">
    <property type="entry name" value="LuxR_C_like"/>
    <property type="match status" value="1"/>
</dbReference>
<accession>A0A370GR37</accession>
<evidence type="ECO:0000313" key="6">
    <source>
        <dbReference type="Proteomes" id="UP000255355"/>
    </source>
</evidence>
<dbReference type="EMBL" id="QQAZ01000015">
    <property type="protein sequence ID" value="RDI44934.1"/>
    <property type="molecule type" value="Genomic_DNA"/>
</dbReference>
<reference evidence="5 6" key="1">
    <citation type="submission" date="2018-07" db="EMBL/GenBank/DDBJ databases">
        <title>Genomic Encyclopedia of Type Strains, Phase IV (KMG-IV): sequencing the most valuable type-strain genomes for metagenomic binning, comparative biology and taxonomic classification.</title>
        <authorList>
            <person name="Goeker M."/>
        </authorList>
    </citation>
    <scope>NUCLEOTIDE SEQUENCE [LARGE SCALE GENOMIC DNA]</scope>
    <source>
        <strain evidence="5 6">DSM 44952</strain>
    </source>
</reference>
<dbReference type="Gene3D" id="3.40.50.2300">
    <property type="match status" value="1"/>
</dbReference>
<dbReference type="SUPFAM" id="SSF46894">
    <property type="entry name" value="C-terminal effector domain of the bipartite response regulators"/>
    <property type="match status" value="1"/>
</dbReference>
<dbReference type="PRINTS" id="PR00038">
    <property type="entry name" value="HTHLUXR"/>
</dbReference>
<comment type="caution">
    <text evidence="5">The sequence shown here is derived from an EMBL/GenBank/DDBJ whole genome shotgun (WGS) entry which is preliminary data.</text>
</comment>
<keyword evidence="3" id="KW-0804">Transcription</keyword>
<protein>
    <submittedName>
        <fullName evidence="5">Two-component system nitrate/nitrite response regulator NarL</fullName>
    </submittedName>
</protein>
<keyword evidence="6" id="KW-1185">Reference proteome</keyword>
<keyword evidence="1" id="KW-0805">Transcription regulation</keyword>
<gene>
    <name evidence="5" type="ORF">DFR68_11586</name>
</gene>
<evidence type="ECO:0000313" key="5">
    <source>
        <dbReference type="EMBL" id="RDI44934.1"/>
    </source>
</evidence>
<evidence type="ECO:0000256" key="2">
    <source>
        <dbReference type="ARBA" id="ARBA00023125"/>
    </source>
</evidence>
<sequence length="217" mass="22701">MSRGDSATARGLPAKRLVLVSQSVAVRKTVADIVAGTGGLAVAGSGPAGRMLGQLADYRPELVLIDSAVGHDHAVRTLVAQARLLRPRPPIAVLDNGDADRDLGGLADAVIAMSFDTGAVGRALQCLASGVITTAAQYGGPDDPPHAAELSRRLTALTRRELEILRLLVEGCSNQEMSRQLSISNYTVKEHVSGILRKLEVTSRMQAAVIAVRAGLP</sequence>
<dbReference type="STRING" id="1210089.GCA_001613165_06808"/>
<proteinExistence type="predicted"/>
<name>A0A370GR37_9NOCA</name>